<evidence type="ECO:0000259" key="7">
    <source>
        <dbReference type="PROSITE" id="PS50026"/>
    </source>
</evidence>
<dbReference type="PROSITE" id="PS00022">
    <property type="entry name" value="EGF_1"/>
    <property type="match status" value="2"/>
</dbReference>
<sequence length="339" mass="36747">ALTALKFLAKATVSGSAEVGCVYQCLQTFGVNASLDTQASTFCTEKKGPCSSQLCRNRGKCEERGEKYICMCPEGFTGSNCEVMLEHNCKKLGCQREQAYGTAKHVRFYFFLLSILFWGSMEGLYQYKGCLIYPNQCLNGATCISMSQPTAPPFYRCTCSTGCHCEAEMSVNPGPASLVEHAVTLLGTTNVPAPQVCSNGGWCFINSTGNYSCICAPGWTGPKCSVNINDCTQHCCQNGATCVDGVAGYSCQYEHGCTGVYCELDTDYCIRHQCSEDGICVDQQHNYTYQCQPGCTGVLCEIKTDECKSSPCANGATCMDIVASYWCLCAAGFKGELYR</sequence>
<keyword evidence="4 6" id="KW-1015">Disulfide bond</keyword>
<reference evidence="8" key="1">
    <citation type="submission" date="2023-06" db="EMBL/GenBank/DDBJ databases">
        <title>Male Hemibagrus guttatus genome.</title>
        <authorList>
            <person name="Bian C."/>
        </authorList>
    </citation>
    <scope>NUCLEOTIDE SEQUENCE</scope>
    <source>
        <strain evidence="8">Male_cb2023</strain>
        <tissue evidence="8">Muscle</tissue>
    </source>
</reference>
<evidence type="ECO:0000256" key="1">
    <source>
        <dbReference type="ARBA" id="ARBA00022536"/>
    </source>
</evidence>
<dbReference type="GO" id="GO:0005886">
    <property type="term" value="C:plasma membrane"/>
    <property type="evidence" value="ECO:0007669"/>
    <property type="project" value="UniProtKB-ARBA"/>
</dbReference>
<evidence type="ECO:0000256" key="3">
    <source>
        <dbReference type="ARBA" id="ARBA00022737"/>
    </source>
</evidence>
<feature type="non-terminal residue" evidence="8">
    <location>
        <position position="339"/>
    </location>
</feature>
<organism evidence="8 9">
    <name type="scientific">Hemibagrus guttatus</name>
    <dbReference type="NCBI Taxonomy" id="175788"/>
    <lineage>
        <taxon>Eukaryota</taxon>
        <taxon>Metazoa</taxon>
        <taxon>Chordata</taxon>
        <taxon>Craniata</taxon>
        <taxon>Vertebrata</taxon>
        <taxon>Euteleostomi</taxon>
        <taxon>Actinopterygii</taxon>
        <taxon>Neopterygii</taxon>
        <taxon>Teleostei</taxon>
        <taxon>Ostariophysi</taxon>
        <taxon>Siluriformes</taxon>
        <taxon>Bagridae</taxon>
        <taxon>Hemibagrus</taxon>
    </lineage>
</organism>
<feature type="domain" description="EGF-like" evidence="7">
    <location>
        <begin position="188"/>
        <end position="225"/>
    </location>
</feature>
<dbReference type="SUPFAM" id="SSF57196">
    <property type="entry name" value="EGF/Laminin"/>
    <property type="match status" value="5"/>
</dbReference>
<feature type="domain" description="EGF-like" evidence="7">
    <location>
        <begin position="227"/>
        <end position="263"/>
    </location>
</feature>
<dbReference type="SMART" id="SM00181">
    <property type="entry name" value="EGF"/>
    <property type="match status" value="4"/>
</dbReference>
<dbReference type="PROSITE" id="PS01187">
    <property type="entry name" value="EGF_CA"/>
    <property type="match status" value="1"/>
</dbReference>
<keyword evidence="5" id="KW-0325">Glycoprotein</keyword>
<keyword evidence="1 6" id="KW-0245">EGF-like domain</keyword>
<dbReference type="InterPro" id="IPR018097">
    <property type="entry name" value="EGF_Ca-bd_CS"/>
</dbReference>
<dbReference type="SMART" id="SM00179">
    <property type="entry name" value="EGF_CA"/>
    <property type="match status" value="5"/>
</dbReference>
<dbReference type="PROSITE" id="PS50026">
    <property type="entry name" value="EGF_3"/>
    <property type="match status" value="5"/>
</dbReference>
<keyword evidence="9" id="KW-1185">Reference proteome</keyword>
<evidence type="ECO:0000256" key="4">
    <source>
        <dbReference type="ARBA" id="ARBA00023157"/>
    </source>
</evidence>
<dbReference type="PROSITE" id="PS01186">
    <property type="entry name" value="EGF_2"/>
    <property type="match status" value="2"/>
</dbReference>
<keyword evidence="3" id="KW-0677">Repeat</keyword>
<dbReference type="GO" id="GO:0007157">
    <property type="term" value="P:heterophilic cell-cell adhesion via plasma membrane cell adhesion molecules"/>
    <property type="evidence" value="ECO:0007669"/>
    <property type="project" value="TreeGrafter"/>
</dbReference>
<evidence type="ECO:0000256" key="6">
    <source>
        <dbReference type="PROSITE-ProRule" id="PRU00076"/>
    </source>
</evidence>
<feature type="domain" description="EGF-like" evidence="7">
    <location>
        <begin position="265"/>
        <end position="301"/>
    </location>
</feature>
<feature type="disulfide bond" evidence="6">
    <location>
        <begin position="72"/>
        <end position="81"/>
    </location>
</feature>
<dbReference type="InterPro" id="IPR001881">
    <property type="entry name" value="EGF-like_Ca-bd_dom"/>
</dbReference>
<gene>
    <name evidence="8" type="ORF">QTP70_014829</name>
</gene>
<dbReference type="GO" id="GO:0005509">
    <property type="term" value="F:calcium ion binding"/>
    <property type="evidence" value="ECO:0007669"/>
    <property type="project" value="InterPro"/>
</dbReference>
<dbReference type="PANTHER" id="PTHR24049">
    <property type="entry name" value="CRUMBS FAMILY MEMBER"/>
    <property type="match status" value="1"/>
</dbReference>
<evidence type="ECO:0000313" key="9">
    <source>
        <dbReference type="Proteomes" id="UP001274896"/>
    </source>
</evidence>
<name>A0AAE0PSR1_9TELE</name>
<dbReference type="GO" id="GO:0060218">
    <property type="term" value="P:hematopoietic stem cell differentiation"/>
    <property type="evidence" value="ECO:0007669"/>
    <property type="project" value="UniProtKB-ARBA"/>
</dbReference>
<dbReference type="EMBL" id="JAUCMX010000029">
    <property type="protein sequence ID" value="KAK3507350.1"/>
    <property type="molecule type" value="Genomic_DNA"/>
</dbReference>
<dbReference type="InterPro" id="IPR013032">
    <property type="entry name" value="EGF-like_CS"/>
</dbReference>
<feature type="domain" description="EGF-like" evidence="7">
    <location>
        <begin position="46"/>
        <end position="82"/>
    </location>
</feature>
<feature type="domain" description="EGF-like" evidence="7">
    <location>
        <begin position="303"/>
        <end position="336"/>
    </location>
</feature>
<dbReference type="GO" id="GO:0045197">
    <property type="term" value="P:establishment or maintenance of epithelial cell apical/basal polarity"/>
    <property type="evidence" value="ECO:0007669"/>
    <property type="project" value="TreeGrafter"/>
</dbReference>
<dbReference type="GO" id="GO:0045597">
    <property type="term" value="P:positive regulation of cell differentiation"/>
    <property type="evidence" value="ECO:0007669"/>
    <property type="project" value="UniProtKB-ARBA"/>
</dbReference>
<accession>A0AAE0PSR1</accession>
<dbReference type="PROSITE" id="PS00010">
    <property type="entry name" value="ASX_HYDROXYL"/>
    <property type="match status" value="1"/>
</dbReference>
<protein>
    <recommendedName>
        <fullName evidence="7">EGF-like domain-containing protein</fullName>
    </recommendedName>
</protein>
<evidence type="ECO:0000313" key="8">
    <source>
        <dbReference type="EMBL" id="KAK3507350.1"/>
    </source>
</evidence>
<dbReference type="FunFam" id="2.10.25.10:FF:000472">
    <property type="entry name" value="Uncharacterized protein, isoform A"/>
    <property type="match status" value="1"/>
</dbReference>
<dbReference type="Gene3D" id="2.10.25.10">
    <property type="entry name" value="Laminin"/>
    <property type="match status" value="5"/>
</dbReference>
<dbReference type="GO" id="GO:1901222">
    <property type="term" value="P:regulation of non-canonical NF-kappaB signal transduction"/>
    <property type="evidence" value="ECO:0007669"/>
    <property type="project" value="UniProtKB-ARBA"/>
</dbReference>
<evidence type="ECO:0000256" key="5">
    <source>
        <dbReference type="ARBA" id="ARBA00023180"/>
    </source>
</evidence>
<feature type="disulfide bond" evidence="6">
    <location>
        <begin position="215"/>
        <end position="224"/>
    </location>
</feature>
<proteinExistence type="predicted"/>
<evidence type="ECO:0000256" key="2">
    <source>
        <dbReference type="ARBA" id="ARBA00022729"/>
    </source>
</evidence>
<comment type="caution">
    <text evidence="8">The sequence shown here is derived from an EMBL/GenBank/DDBJ whole genome shotgun (WGS) entry which is preliminary data.</text>
</comment>
<comment type="caution">
    <text evidence="6">Lacks conserved residue(s) required for the propagation of feature annotation.</text>
</comment>
<feature type="disulfide bond" evidence="6">
    <location>
        <begin position="291"/>
        <end position="300"/>
    </location>
</feature>
<dbReference type="Pfam" id="PF00008">
    <property type="entry name" value="EGF"/>
    <property type="match status" value="3"/>
</dbReference>
<dbReference type="Pfam" id="PF12661">
    <property type="entry name" value="hEGF"/>
    <property type="match status" value="1"/>
</dbReference>
<dbReference type="InterPro" id="IPR051022">
    <property type="entry name" value="Notch_Cell-Fate_Det"/>
</dbReference>
<dbReference type="InterPro" id="IPR000742">
    <property type="entry name" value="EGF"/>
</dbReference>
<dbReference type="FunFam" id="2.10.25.10:FF:000012">
    <property type="entry name" value="Delta-like protein"/>
    <property type="match status" value="1"/>
</dbReference>
<dbReference type="AlphaFoldDB" id="A0AAE0PSR1"/>
<dbReference type="GO" id="GO:0032991">
    <property type="term" value="C:protein-containing complex"/>
    <property type="evidence" value="ECO:0007669"/>
    <property type="project" value="TreeGrafter"/>
</dbReference>
<dbReference type="CDD" id="cd00054">
    <property type="entry name" value="EGF_CA"/>
    <property type="match status" value="3"/>
</dbReference>
<dbReference type="InterPro" id="IPR000152">
    <property type="entry name" value="EGF-type_Asp/Asn_hydroxyl_site"/>
</dbReference>
<keyword evidence="2" id="KW-0732">Signal</keyword>
<dbReference type="Proteomes" id="UP001274896">
    <property type="component" value="Unassembled WGS sequence"/>
</dbReference>
<dbReference type="PANTHER" id="PTHR24049:SF22">
    <property type="entry name" value="DROSOPHILA CRUMBS HOMOLOG"/>
    <property type="match status" value="1"/>
</dbReference>